<evidence type="ECO:0000256" key="1">
    <source>
        <dbReference type="SAM" id="Coils"/>
    </source>
</evidence>
<feature type="region of interest" description="Disordered" evidence="2">
    <location>
        <begin position="110"/>
        <end position="154"/>
    </location>
</feature>
<dbReference type="AlphaFoldDB" id="A0A0M4RLN4"/>
<dbReference type="PATRIC" id="fig|656366.3.peg.29"/>
<gene>
    <name evidence="3" type="ORF">AOC05_00165</name>
</gene>
<organism evidence="3 4">
    <name type="scientific">Arthrobacter alpinus</name>
    <dbReference type="NCBI Taxonomy" id="656366"/>
    <lineage>
        <taxon>Bacteria</taxon>
        <taxon>Bacillati</taxon>
        <taxon>Actinomycetota</taxon>
        <taxon>Actinomycetes</taxon>
        <taxon>Micrococcales</taxon>
        <taxon>Micrococcaceae</taxon>
        <taxon>Arthrobacter</taxon>
    </lineage>
</organism>
<keyword evidence="1" id="KW-0175">Coiled coil</keyword>
<feature type="compositionally biased region" description="Acidic residues" evidence="2">
    <location>
        <begin position="279"/>
        <end position="293"/>
    </location>
</feature>
<sequence length="362" mass="40194">MGTAPAFRLYASEVPRDAYALLIFAHSVQCPIERTAENKFQIVSTKEQGKKFTITNDAQFRRMFNQIVKAFLPSPDQRIEYLKRAEQYAEVCLSFADEHAESEGYLPLEADKTAPLEEPTTTDPSVDTPAETELPPASPTVPLPSASEGSRKAKSIKPYGVKEYQTQNYGVLRDSSAILEVEYEDGSKAFRCALCDFERGSHHSINGHMGKHSLEDRKKAVANPNRNFVKGLSWEPTPRQSSGITRLANEIAQAMELGLSTPESIASAIIEARAKDPQRDDDDDPTVSEMTPEEQLDAIRRILGTDIAAEEEHDQQEKLITGLQNQIDAMQVEIGQLHETKATSDKELAGFRAWLDSSPGRN</sequence>
<proteinExistence type="predicted"/>
<protein>
    <recommendedName>
        <fullName evidence="5">C2H2-type domain-containing protein</fullName>
    </recommendedName>
</protein>
<dbReference type="KEGG" id="aaq:AOC05_00165"/>
<dbReference type="EMBL" id="CP012677">
    <property type="protein sequence ID" value="ALE91146.1"/>
    <property type="molecule type" value="Genomic_DNA"/>
</dbReference>
<feature type="coiled-coil region" evidence="1">
    <location>
        <begin position="313"/>
        <end position="340"/>
    </location>
</feature>
<accession>A0A0M4RLN4</accession>
<feature type="region of interest" description="Disordered" evidence="2">
    <location>
        <begin position="273"/>
        <end position="293"/>
    </location>
</feature>
<reference evidence="4" key="1">
    <citation type="submission" date="2015-09" db="EMBL/GenBank/DDBJ databases">
        <title>Complete genome of Arthrobacter alpinus strain R3.8.</title>
        <authorList>
            <person name="See-Too W.S."/>
            <person name="Chan K.G."/>
        </authorList>
    </citation>
    <scope>NUCLEOTIDE SEQUENCE [LARGE SCALE GENOMIC DNA]</scope>
    <source>
        <strain evidence="4">R3.8</strain>
    </source>
</reference>
<evidence type="ECO:0008006" key="5">
    <source>
        <dbReference type="Google" id="ProtNLM"/>
    </source>
</evidence>
<name>A0A0M4RLN4_9MICC</name>
<keyword evidence="4" id="KW-1185">Reference proteome</keyword>
<dbReference type="Proteomes" id="UP000062833">
    <property type="component" value="Chromosome"/>
</dbReference>
<evidence type="ECO:0000256" key="2">
    <source>
        <dbReference type="SAM" id="MobiDB-lite"/>
    </source>
</evidence>
<evidence type="ECO:0000313" key="4">
    <source>
        <dbReference type="Proteomes" id="UP000062833"/>
    </source>
</evidence>
<evidence type="ECO:0000313" key="3">
    <source>
        <dbReference type="EMBL" id="ALE91146.1"/>
    </source>
</evidence>